<organism evidence="2 3">
    <name type="scientific">Cupriavidus pauculus</name>
    <dbReference type="NCBI Taxonomy" id="82633"/>
    <lineage>
        <taxon>Bacteria</taxon>
        <taxon>Pseudomonadati</taxon>
        <taxon>Pseudomonadota</taxon>
        <taxon>Betaproteobacteria</taxon>
        <taxon>Burkholderiales</taxon>
        <taxon>Burkholderiaceae</taxon>
        <taxon>Cupriavidus</taxon>
    </lineage>
</organism>
<dbReference type="RefSeq" id="WP_101680813.1">
    <property type="nucleotide sequence ID" value="NZ_PJRP01000002.1"/>
</dbReference>
<feature type="region of interest" description="Disordered" evidence="1">
    <location>
        <begin position="1"/>
        <end position="32"/>
    </location>
</feature>
<name>A0A2N5CGZ3_9BURK</name>
<comment type="caution">
    <text evidence="2">The sequence shown here is derived from an EMBL/GenBank/DDBJ whole genome shotgun (WGS) entry which is preliminary data.</text>
</comment>
<dbReference type="OrthoDB" id="8538592at2"/>
<gene>
    <name evidence="2" type="ORF">CYJ10_07200</name>
</gene>
<dbReference type="GO" id="GO:0004519">
    <property type="term" value="F:endonuclease activity"/>
    <property type="evidence" value="ECO:0007669"/>
    <property type="project" value="UniProtKB-KW"/>
</dbReference>
<dbReference type="CDD" id="cd00085">
    <property type="entry name" value="HNHc"/>
    <property type="match status" value="1"/>
</dbReference>
<keyword evidence="2" id="KW-0255">Endonuclease</keyword>
<dbReference type="Proteomes" id="UP000234341">
    <property type="component" value="Unassembled WGS sequence"/>
</dbReference>
<dbReference type="EMBL" id="PJRP01000002">
    <property type="protein sequence ID" value="PLQ01461.1"/>
    <property type="molecule type" value="Genomic_DNA"/>
</dbReference>
<evidence type="ECO:0000313" key="2">
    <source>
        <dbReference type="EMBL" id="PLQ01461.1"/>
    </source>
</evidence>
<dbReference type="AlphaFoldDB" id="A0A2N5CGZ3"/>
<dbReference type="Gene3D" id="1.10.30.50">
    <property type="match status" value="1"/>
</dbReference>
<protein>
    <submittedName>
        <fullName evidence="2">HNH endonuclease</fullName>
    </submittedName>
</protein>
<dbReference type="PANTHER" id="PTHR37827:SF1">
    <property type="entry name" value="HNH DOMAIN-CONTAINING PROTEIN"/>
    <property type="match status" value="1"/>
</dbReference>
<keyword evidence="2" id="KW-0540">Nuclease</keyword>
<dbReference type="PANTHER" id="PTHR37827">
    <property type="entry name" value="TUDOR DOMAIN-CONTAINING PROTEIN"/>
    <property type="match status" value="1"/>
</dbReference>
<evidence type="ECO:0000256" key="1">
    <source>
        <dbReference type="SAM" id="MobiDB-lite"/>
    </source>
</evidence>
<proteinExistence type="predicted"/>
<dbReference type="InterPro" id="IPR003615">
    <property type="entry name" value="HNH_nuc"/>
</dbReference>
<reference evidence="2 3" key="1">
    <citation type="submission" date="2017-12" db="EMBL/GenBank/DDBJ databases">
        <title>Genome sequence of the active heterotrophic nitrifier-denitrifier, Cupriavidus pauculus UM1.</title>
        <authorList>
            <person name="Putonti C."/>
            <person name="Castignetti D."/>
        </authorList>
    </citation>
    <scope>NUCLEOTIDE SEQUENCE [LARGE SCALE GENOMIC DNA]</scope>
    <source>
        <strain evidence="2 3">UM1</strain>
    </source>
</reference>
<evidence type="ECO:0000313" key="3">
    <source>
        <dbReference type="Proteomes" id="UP000234341"/>
    </source>
</evidence>
<accession>A0A2N5CGZ3</accession>
<dbReference type="STRING" id="82633.GCA_000974605_06100"/>
<keyword evidence="2" id="KW-0378">Hydrolase</keyword>
<sequence length="124" mass="14025">MVVKRRLRAGKAPQLGPPVVAPGHEGGPEQARCPLCGRPLLDDASTDLHHPVPRSRGGREVMAMHRVCHQKIHSVFNETELATTYHDWDALRAHPTIADFIRWIARKPPGFYDRSRTTNARRDH</sequence>